<evidence type="ECO:0000259" key="4">
    <source>
        <dbReference type="Pfam" id="PF22042"/>
    </source>
</evidence>
<dbReference type="SUPFAM" id="SSF52540">
    <property type="entry name" value="P-loop containing nucleoside triphosphate hydrolases"/>
    <property type="match status" value="1"/>
</dbReference>
<dbReference type="SUPFAM" id="SSF50447">
    <property type="entry name" value="Translation proteins"/>
    <property type="match status" value="1"/>
</dbReference>
<dbReference type="Pfam" id="PF22042">
    <property type="entry name" value="EF-G_D2"/>
    <property type="match status" value="1"/>
</dbReference>
<dbReference type="Gene3D" id="2.40.30.10">
    <property type="entry name" value="Translation factors"/>
    <property type="match status" value="1"/>
</dbReference>
<feature type="domain" description="Elongation factor G-like" evidence="4">
    <location>
        <begin position="171"/>
        <end position="246"/>
    </location>
</feature>
<dbReference type="GO" id="GO:0005525">
    <property type="term" value="F:GTP binding"/>
    <property type="evidence" value="ECO:0007669"/>
    <property type="project" value="UniProtKB-KW"/>
</dbReference>
<sequence>MDKHGANFNMCLKSIRERLHVQPIPIHLPIGKERDFVGLVDLVSLEQKIWDSSKCPDGSVYETEKLDLDNDSPSSRMVHNERDALIGILSEYDENIQTHVLNDVKNEDIPSSDIENAIRNITINNDAVIVLCGSAKRNIGVQPLLDAVVKYLPCPSDIKHNFLEYYGSNLCALTFKIVHDKHRGALTYVRVYQGVLKAGESIYNMNLNTVEKIGKQDLFQVNADEYRQVKEVGAGNIACVGGLNDVRPCNI</sequence>
<evidence type="ECO:0000256" key="2">
    <source>
        <dbReference type="ARBA" id="ARBA00022917"/>
    </source>
</evidence>
<dbReference type="GO" id="GO:0005739">
    <property type="term" value="C:mitochondrion"/>
    <property type="evidence" value="ECO:0007669"/>
    <property type="project" value="TreeGrafter"/>
</dbReference>
<keyword evidence="2" id="KW-0648">Protein biosynthesis</keyword>
<reference evidence="5" key="1">
    <citation type="journal article" date="2019" name="bioRxiv">
        <title>The Genome of the Zebra Mussel, Dreissena polymorpha: A Resource for Invasive Species Research.</title>
        <authorList>
            <person name="McCartney M.A."/>
            <person name="Auch B."/>
            <person name="Kono T."/>
            <person name="Mallez S."/>
            <person name="Zhang Y."/>
            <person name="Obille A."/>
            <person name="Becker A."/>
            <person name="Abrahante J.E."/>
            <person name="Garbe J."/>
            <person name="Badalamenti J.P."/>
            <person name="Herman A."/>
            <person name="Mangelson H."/>
            <person name="Liachko I."/>
            <person name="Sullivan S."/>
            <person name="Sone E.D."/>
            <person name="Koren S."/>
            <person name="Silverstein K.A.T."/>
            <person name="Beckman K.B."/>
            <person name="Gohl D.M."/>
        </authorList>
    </citation>
    <scope>NUCLEOTIDE SEQUENCE</scope>
    <source>
        <strain evidence="5">Duluth1</strain>
        <tissue evidence="5">Whole animal</tissue>
    </source>
</reference>
<proteinExistence type="predicted"/>
<dbReference type="GO" id="GO:0003924">
    <property type="term" value="F:GTPase activity"/>
    <property type="evidence" value="ECO:0007669"/>
    <property type="project" value="TreeGrafter"/>
</dbReference>
<comment type="caution">
    <text evidence="5">The sequence shown here is derived from an EMBL/GenBank/DDBJ whole genome shotgun (WGS) entry which is preliminary data.</text>
</comment>
<evidence type="ECO:0000256" key="1">
    <source>
        <dbReference type="ARBA" id="ARBA00022741"/>
    </source>
</evidence>
<reference evidence="5" key="2">
    <citation type="submission" date="2020-11" db="EMBL/GenBank/DDBJ databases">
        <authorList>
            <person name="McCartney M.A."/>
            <person name="Auch B."/>
            <person name="Kono T."/>
            <person name="Mallez S."/>
            <person name="Becker A."/>
            <person name="Gohl D.M."/>
            <person name="Silverstein K.A.T."/>
            <person name="Koren S."/>
            <person name="Bechman K.B."/>
            <person name="Herman A."/>
            <person name="Abrahante J.E."/>
            <person name="Garbe J."/>
        </authorList>
    </citation>
    <scope>NUCLEOTIDE SEQUENCE</scope>
    <source>
        <strain evidence="5">Duluth1</strain>
        <tissue evidence="5">Whole animal</tissue>
    </source>
</reference>
<organism evidence="5 6">
    <name type="scientific">Dreissena polymorpha</name>
    <name type="common">Zebra mussel</name>
    <name type="synonym">Mytilus polymorpha</name>
    <dbReference type="NCBI Taxonomy" id="45954"/>
    <lineage>
        <taxon>Eukaryota</taxon>
        <taxon>Metazoa</taxon>
        <taxon>Spiralia</taxon>
        <taxon>Lophotrochozoa</taxon>
        <taxon>Mollusca</taxon>
        <taxon>Bivalvia</taxon>
        <taxon>Autobranchia</taxon>
        <taxon>Heteroconchia</taxon>
        <taxon>Euheterodonta</taxon>
        <taxon>Imparidentia</taxon>
        <taxon>Neoheterodontei</taxon>
        <taxon>Myida</taxon>
        <taxon>Dreissenoidea</taxon>
        <taxon>Dreissenidae</taxon>
        <taxon>Dreissena</taxon>
    </lineage>
</organism>
<evidence type="ECO:0000313" key="6">
    <source>
        <dbReference type="Proteomes" id="UP000828390"/>
    </source>
</evidence>
<dbReference type="PANTHER" id="PTHR43261:SF1">
    <property type="entry name" value="RIBOSOME-RELEASING FACTOR 2, MITOCHONDRIAL"/>
    <property type="match status" value="1"/>
</dbReference>
<dbReference type="PANTHER" id="PTHR43261">
    <property type="entry name" value="TRANSLATION ELONGATION FACTOR G-RELATED"/>
    <property type="match status" value="1"/>
</dbReference>
<dbReference type="EMBL" id="JAIWYP010000003">
    <property type="protein sequence ID" value="KAH3854404.1"/>
    <property type="molecule type" value="Genomic_DNA"/>
</dbReference>
<gene>
    <name evidence="5" type="ORF">DPMN_096946</name>
</gene>
<dbReference type="Proteomes" id="UP000828390">
    <property type="component" value="Unassembled WGS sequence"/>
</dbReference>
<dbReference type="InterPro" id="IPR009000">
    <property type="entry name" value="Transl_B-barrel_sf"/>
</dbReference>
<keyword evidence="3" id="KW-0342">GTP-binding</keyword>
<dbReference type="GO" id="GO:0032790">
    <property type="term" value="P:ribosome disassembly"/>
    <property type="evidence" value="ECO:0007669"/>
    <property type="project" value="TreeGrafter"/>
</dbReference>
<name>A0A9D4LAV0_DREPO</name>
<keyword evidence="6" id="KW-1185">Reference proteome</keyword>
<dbReference type="InterPro" id="IPR027417">
    <property type="entry name" value="P-loop_NTPase"/>
</dbReference>
<dbReference type="AlphaFoldDB" id="A0A9D4LAV0"/>
<evidence type="ECO:0000313" key="5">
    <source>
        <dbReference type="EMBL" id="KAH3854404.1"/>
    </source>
</evidence>
<dbReference type="InterPro" id="IPR053905">
    <property type="entry name" value="EF-G-like_DII"/>
</dbReference>
<protein>
    <recommendedName>
        <fullName evidence="4">Elongation factor G-like domain-containing protein</fullName>
    </recommendedName>
</protein>
<dbReference type="GO" id="GO:0032543">
    <property type="term" value="P:mitochondrial translation"/>
    <property type="evidence" value="ECO:0007669"/>
    <property type="project" value="TreeGrafter"/>
</dbReference>
<dbReference type="Gene3D" id="3.40.50.300">
    <property type="entry name" value="P-loop containing nucleotide triphosphate hydrolases"/>
    <property type="match status" value="1"/>
</dbReference>
<accession>A0A9D4LAV0</accession>
<evidence type="ECO:0000256" key="3">
    <source>
        <dbReference type="ARBA" id="ARBA00023134"/>
    </source>
</evidence>
<keyword evidence="1" id="KW-0547">Nucleotide-binding</keyword>